<feature type="coiled-coil region" evidence="1">
    <location>
        <begin position="4"/>
        <end position="31"/>
    </location>
</feature>
<keyword evidence="1" id="KW-0175">Coiled coil</keyword>
<organism evidence="3 4">
    <name type="scientific">Bordetella genomosp. 5</name>
    <dbReference type="NCBI Taxonomy" id="1395608"/>
    <lineage>
        <taxon>Bacteria</taxon>
        <taxon>Pseudomonadati</taxon>
        <taxon>Pseudomonadota</taxon>
        <taxon>Betaproteobacteria</taxon>
        <taxon>Burkholderiales</taxon>
        <taxon>Alcaligenaceae</taxon>
        <taxon>Bordetella</taxon>
    </lineage>
</organism>
<keyword evidence="2" id="KW-1133">Transmembrane helix</keyword>
<keyword evidence="4" id="KW-1185">Reference proteome</keyword>
<keyword evidence="2" id="KW-0812">Transmembrane</keyword>
<accession>A0A261TLS9</accession>
<dbReference type="OrthoDB" id="8641251at2"/>
<proteinExistence type="predicted"/>
<dbReference type="AlphaFoldDB" id="A0A261TLS9"/>
<evidence type="ECO:0000313" key="4">
    <source>
        <dbReference type="Proteomes" id="UP000216913"/>
    </source>
</evidence>
<protein>
    <submittedName>
        <fullName evidence="3">Uncharacterized protein</fullName>
    </submittedName>
</protein>
<dbReference type="EMBL" id="NEVP01000007">
    <property type="protein sequence ID" value="OZI50162.1"/>
    <property type="molecule type" value="Genomic_DNA"/>
</dbReference>
<evidence type="ECO:0000256" key="2">
    <source>
        <dbReference type="SAM" id="Phobius"/>
    </source>
</evidence>
<gene>
    <name evidence="3" type="ORF">CAL25_12585</name>
</gene>
<name>A0A261TLS9_9BORD</name>
<sequence length="94" mass="10261">MAQEPNIEAALESLNARVARMERDMAANARMTTRNTKLTEQLGRDTQDIVETYQAWAGCIRVLQGLGRLAKPLACIIGLVTAILTAGSAWQGFK</sequence>
<feature type="transmembrane region" description="Helical" evidence="2">
    <location>
        <begin position="73"/>
        <end position="93"/>
    </location>
</feature>
<evidence type="ECO:0000313" key="3">
    <source>
        <dbReference type="EMBL" id="OZI50162.1"/>
    </source>
</evidence>
<comment type="caution">
    <text evidence="3">The sequence shown here is derived from an EMBL/GenBank/DDBJ whole genome shotgun (WGS) entry which is preliminary data.</text>
</comment>
<keyword evidence="2" id="KW-0472">Membrane</keyword>
<evidence type="ECO:0000256" key="1">
    <source>
        <dbReference type="SAM" id="Coils"/>
    </source>
</evidence>
<dbReference type="RefSeq" id="WP_094800404.1">
    <property type="nucleotide sequence ID" value="NZ_NEVN01000004.1"/>
</dbReference>
<reference evidence="3 4" key="1">
    <citation type="submission" date="2017-05" db="EMBL/GenBank/DDBJ databases">
        <title>Complete and WGS of Bordetella genogroups.</title>
        <authorList>
            <person name="Spilker T."/>
            <person name="LiPuma J."/>
        </authorList>
    </citation>
    <scope>NUCLEOTIDE SEQUENCE [LARGE SCALE GENOMIC DNA]</scope>
    <source>
        <strain evidence="3 4">AU10456</strain>
    </source>
</reference>
<dbReference type="Proteomes" id="UP000216913">
    <property type="component" value="Unassembled WGS sequence"/>
</dbReference>